<feature type="transmembrane region" description="Helical" evidence="7">
    <location>
        <begin position="214"/>
        <end position="235"/>
    </location>
</feature>
<keyword evidence="3" id="KW-1003">Cell membrane</keyword>
<proteinExistence type="inferred from homology"/>
<comment type="similarity">
    <text evidence="7">Belongs to the binding-protein-dependent transport system permease family.</text>
</comment>
<dbReference type="Gene3D" id="1.10.3720.10">
    <property type="entry name" value="MetI-like"/>
    <property type="match status" value="1"/>
</dbReference>
<evidence type="ECO:0000256" key="2">
    <source>
        <dbReference type="ARBA" id="ARBA00022448"/>
    </source>
</evidence>
<dbReference type="PROSITE" id="PS50928">
    <property type="entry name" value="ABC_TM1"/>
    <property type="match status" value="1"/>
</dbReference>
<evidence type="ECO:0000313" key="10">
    <source>
        <dbReference type="Proteomes" id="UP001205748"/>
    </source>
</evidence>
<dbReference type="SUPFAM" id="SSF161098">
    <property type="entry name" value="MetI-like"/>
    <property type="match status" value="1"/>
</dbReference>
<feature type="domain" description="ABC transmembrane type-1" evidence="8">
    <location>
        <begin position="85"/>
        <end position="265"/>
    </location>
</feature>
<dbReference type="AlphaFoldDB" id="A0AAE3HIF2"/>
<gene>
    <name evidence="9" type="ORF">NSA47_13730</name>
</gene>
<evidence type="ECO:0000256" key="7">
    <source>
        <dbReference type="RuleBase" id="RU363032"/>
    </source>
</evidence>
<protein>
    <submittedName>
        <fullName evidence="9">ABC transporter permease</fullName>
    </submittedName>
</protein>
<dbReference type="GO" id="GO:0055085">
    <property type="term" value="P:transmembrane transport"/>
    <property type="evidence" value="ECO:0007669"/>
    <property type="project" value="InterPro"/>
</dbReference>
<comment type="caution">
    <text evidence="9">The sequence shown here is derived from an EMBL/GenBank/DDBJ whole genome shotgun (WGS) entry which is preliminary data.</text>
</comment>
<dbReference type="CDD" id="cd06261">
    <property type="entry name" value="TM_PBP2"/>
    <property type="match status" value="1"/>
</dbReference>
<accession>A0AAE3HIF2</accession>
<evidence type="ECO:0000256" key="6">
    <source>
        <dbReference type="ARBA" id="ARBA00023136"/>
    </source>
</evidence>
<dbReference type="EMBL" id="JANKAS010000017">
    <property type="protein sequence ID" value="MCR1900024.1"/>
    <property type="molecule type" value="Genomic_DNA"/>
</dbReference>
<evidence type="ECO:0000256" key="5">
    <source>
        <dbReference type="ARBA" id="ARBA00022989"/>
    </source>
</evidence>
<name>A0AAE3HIF2_9FIRM</name>
<feature type="transmembrane region" description="Helical" evidence="7">
    <location>
        <begin position="93"/>
        <end position="112"/>
    </location>
</feature>
<evidence type="ECO:0000256" key="3">
    <source>
        <dbReference type="ARBA" id="ARBA00022475"/>
    </source>
</evidence>
<feature type="transmembrane region" description="Helical" evidence="7">
    <location>
        <begin position="124"/>
        <end position="143"/>
    </location>
</feature>
<evidence type="ECO:0000259" key="8">
    <source>
        <dbReference type="PROSITE" id="PS50928"/>
    </source>
</evidence>
<dbReference type="Pfam" id="PF00528">
    <property type="entry name" value="BPD_transp_1"/>
    <property type="match status" value="1"/>
</dbReference>
<keyword evidence="10" id="KW-1185">Reference proteome</keyword>
<keyword evidence="6 7" id="KW-0472">Membrane</keyword>
<feature type="transmembrane region" description="Helical" evidence="7">
    <location>
        <begin position="247"/>
        <end position="268"/>
    </location>
</feature>
<feature type="transmembrane region" description="Helical" evidence="7">
    <location>
        <begin position="149"/>
        <end position="170"/>
    </location>
</feature>
<dbReference type="PANTHER" id="PTHR30151">
    <property type="entry name" value="ALKANE SULFONATE ABC TRANSPORTER-RELATED, MEMBRANE SUBUNIT"/>
    <property type="match status" value="1"/>
</dbReference>
<keyword evidence="4 7" id="KW-0812">Transmembrane</keyword>
<organism evidence="9 10">
    <name type="scientific">Irregularibacter muris</name>
    <dbReference type="NCBI Taxonomy" id="1796619"/>
    <lineage>
        <taxon>Bacteria</taxon>
        <taxon>Bacillati</taxon>
        <taxon>Bacillota</taxon>
        <taxon>Clostridia</taxon>
        <taxon>Eubacteriales</taxon>
        <taxon>Eubacteriaceae</taxon>
        <taxon>Irregularibacter</taxon>
    </lineage>
</organism>
<dbReference type="PANTHER" id="PTHR30151:SF19">
    <property type="entry name" value="ABC TRANSPORTER PERMEASE"/>
    <property type="match status" value="1"/>
</dbReference>
<dbReference type="Proteomes" id="UP001205748">
    <property type="component" value="Unassembled WGS sequence"/>
</dbReference>
<dbReference type="InterPro" id="IPR035906">
    <property type="entry name" value="MetI-like_sf"/>
</dbReference>
<keyword evidence="5 7" id="KW-1133">Transmembrane helix</keyword>
<reference evidence="9" key="1">
    <citation type="submission" date="2022-07" db="EMBL/GenBank/DDBJ databases">
        <title>Enhanced cultured diversity of the mouse gut microbiota enables custom-made synthetic communities.</title>
        <authorList>
            <person name="Afrizal A."/>
        </authorList>
    </citation>
    <scope>NUCLEOTIDE SEQUENCE</scope>
    <source>
        <strain evidence="9">DSM 28593</strain>
    </source>
</reference>
<keyword evidence="2 7" id="KW-0813">Transport</keyword>
<evidence type="ECO:0000256" key="1">
    <source>
        <dbReference type="ARBA" id="ARBA00004651"/>
    </source>
</evidence>
<sequence>MSPKRIMKSENEKTFSNEHEQFIKNVRKRKIIVWCTQLIVLILFFAFWEIAANLKWIDSFLTSQPSRVWNTFLKLHGDGSLYQHIGITVGETVAGFVSGTILGTLIAIVLWWSDFISEVLDPYLVILNSLPKVALGPIFIVWAGAGVTAILTMALSISIFTTIIGVYSGLREVDKEKITLLETFGANKRQILQKVVLPASFPTIMNALKINVGLSWVGVIMGEFLVSKAGLGYLIVYGSQVFQLDLVMTSVIILAVAAAIMYLGVAYIEKVVLKHRS</sequence>
<dbReference type="GO" id="GO:0005886">
    <property type="term" value="C:plasma membrane"/>
    <property type="evidence" value="ECO:0007669"/>
    <property type="project" value="UniProtKB-SubCell"/>
</dbReference>
<comment type="subcellular location">
    <subcellularLocation>
        <location evidence="1 7">Cell membrane</location>
        <topology evidence="1 7">Multi-pass membrane protein</topology>
    </subcellularLocation>
</comment>
<dbReference type="InterPro" id="IPR000515">
    <property type="entry name" value="MetI-like"/>
</dbReference>
<evidence type="ECO:0000256" key="4">
    <source>
        <dbReference type="ARBA" id="ARBA00022692"/>
    </source>
</evidence>
<feature type="transmembrane region" description="Helical" evidence="7">
    <location>
        <begin position="31"/>
        <end position="51"/>
    </location>
</feature>
<evidence type="ECO:0000313" key="9">
    <source>
        <dbReference type="EMBL" id="MCR1900024.1"/>
    </source>
</evidence>